<keyword evidence="2" id="KW-1185">Reference proteome</keyword>
<dbReference type="AlphaFoldDB" id="A0AAD9RED9"/>
<sequence length="296" mass="32838">MAGTNEAQTLSYILSPTDSSSLLHPLSNLETTSESINIIPKLSNINSKGIAVSVSYLTENNERKNSDGSIKNCEITLQNTISYSTFACYSMPVNRKNLKSQTSVATRSDDNHCFEFKKANTQCFRSISSPQLTTKPLTRSKVYRKASLKSSASKLSSQSGNATFTSNIQTIKTSKNDKCMLSTVPNYRKTPDQCHINKSDACGKVNENDYSIANSKIKWNIEDIHITCNPLSTPYPYSTPCQKTASGTVTESQDEEPKSRSCGSFLPILSLIPQTVIGFQYLSPKMKFSWWRNKIS</sequence>
<accession>A0AAD9RED9</accession>
<evidence type="ECO:0000313" key="2">
    <source>
        <dbReference type="Proteomes" id="UP001258017"/>
    </source>
</evidence>
<reference evidence="1" key="2">
    <citation type="journal article" date="2023" name="Commun. Biol.">
        <title>Intrasexual cuticular hydrocarbon dimorphism in a wasp sheds light on hydrocarbon biosynthesis genes in Hymenoptera.</title>
        <authorList>
            <person name="Moris V.C."/>
            <person name="Podsiadlowski L."/>
            <person name="Martin S."/>
            <person name="Oeyen J.P."/>
            <person name="Donath A."/>
            <person name="Petersen M."/>
            <person name="Wilbrandt J."/>
            <person name="Misof B."/>
            <person name="Liedtke D."/>
            <person name="Thamm M."/>
            <person name="Scheiner R."/>
            <person name="Schmitt T."/>
            <person name="Niehuis O."/>
        </authorList>
    </citation>
    <scope>NUCLEOTIDE SEQUENCE</scope>
    <source>
        <strain evidence="1">GBR_01_08_01A</strain>
    </source>
</reference>
<comment type="caution">
    <text evidence="1">The sequence shown here is derived from an EMBL/GenBank/DDBJ whole genome shotgun (WGS) entry which is preliminary data.</text>
</comment>
<reference evidence="1" key="1">
    <citation type="submission" date="2021-08" db="EMBL/GenBank/DDBJ databases">
        <authorList>
            <person name="Misof B."/>
            <person name="Oliver O."/>
            <person name="Podsiadlowski L."/>
            <person name="Donath A."/>
            <person name="Peters R."/>
            <person name="Mayer C."/>
            <person name="Rust J."/>
            <person name="Gunkel S."/>
            <person name="Lesny P."/>
            <person name="Martin S."/>
            <person name="Oeyen J.P."/>
            <person name="Petersen M."/>
            <person name="Panagiotis P."/>
            <person name="Wilbrandt J."/>
            <person name="Tanja T."/>
        </authorList>
    </citation>
    <scope>NUCLEOTIDE SEQUENCE</scope>
    <source>
        <strain evidence="1">GBR_01_08_01A</strain>
        <tissue evidence="1">Thorax + abdomen</tissue>
    </source>
</reference>
<gene>
    <name evidence="1" type="ORF">KPH14_001327</name>
</gene>
<proteinExistence type="predicted"/>
<dbReference type="EMBL" id="JAIFRP010000540">
    <property type="protein sequence ID" value="KAK2578137.1"/>
    <property type="molecule type" value="Genomic_DNA"/>
</dbReference>
<evidence type="ECO:0000313" key="1">
    <source>
        <dbReference type="EMBL" id="KAK2578137.1"/>
    </source>
</evidence>
<protein>
    <submittedName>
        <fullName evidence="1">Uncharacterized protein</fullName>
    </submittedName>
</protein>
<name>A0AAD9RED9_9HYME</name>
<organism evidence="1 2">
    <name type="scientific">Odynerus spinipes</name>
    <dbReference type="NCBI Taxonomy" id="1348599"/>
    <lineage>
        <taxon>Eukaryota</taxon>
        <taxon>Metazoa</taxon>
        <taxon>Ecdysozoa</taxon>
        <taxon>Arthropoda</taxon>
        <taxon>Hexapoda</taxon>
        <taxon>Insecta</taxon>
        <taxon>Pterygota</taxon>
        <taxon>Neoptera</taxon>
        <taxon>Endopterygota</taxon>
        <taxon>Hymenoptera</taxon>
        <taxon>Apocrita</taxon>
        <taxon>Aculeata</taxon>
        <taxon>Vespoidea</taxon>
        <taxon>Vespidae</taxon>
        <taxon>Eumeninae</taxon>
        <taxon>Odynerus</taxon>
    </lineage>
</organism>
<dbReference type="Proteomes" id="UP001258017">
    <property type="component" value="Unassembled WGS sequence"/>
</dbReference>